<comment type="caution">
    <text evidence="2">The sequence shown here is derived from an EMBL/GenBank/DDBJ whole genome shotgun (WGS) entry which is preliminary data.</text>
</comment>
<keyword evidence="3" id="KW-1185">Reference proteome</keyword>
<accession>A0ABU0W7M6</accession>
<dbReference type="Proteomes" id="UP001239019">
    <property type="component" value="Unassembled WGS sequence"/>
</dbReference>
<protein>
    <recommendedName>
        <fullName evidence="4">Lipoprotein</fullName>
    </recommendedName>
</protein>
<feature type="signal peptide" evidence="1">
    <location>
        <begin position="1"/>
        <end position="19"/>
    </location>
</feature>
<evidence type="ECO:0000313" key="3">
    <source>
        <dbReference type="Proteomes" id="UP001239019"/>
    </source>
</evidence>
<evidence type="ECO:0008006" key="4">
    <source>
        <dbReference type="Google" id="ProtNLM"/>
    </source>
</evidence>
<proteinExistence type="predicted"/>
<dbReference type="PROSITE" id="PS51257">
    <property type="entry name" value="PROKAR_LIPOPROTEIN"/>
    <property type="match status" value="1"/>
</dbReference>
<feature type="chain" id="PRO_5047139477" description="Lipoprotein" evidence="1">
    <location>
        <begin position="20"/>
        <end position="73"/>
    </location>
</feature>
<dbReference type="RefSeq" id="WP_306728536.1">
    <property type="nucleotide sequence ID" value="NZ_JAVDDT010000005.1"/>
</dbReference>
<evidence type="ECO:0000256" key="1">
    <source>
        <dbReference type="SAM" id="SignalP"/>
    </source>
</evidence>
<keyword evidence="1" id="KW-0732">Signal</keyword>
<evidence type="ECO:0000313" key="2">
    <source>
        <dbReference type="EMBL" id="MDQ2070038.1"/>
    </source>
</evidence>
<gene>
    <name evidence="2" type="ORF">RBH19_09135</name>
</gene>
<reference evidence="2 3" key="1">
    <citation type="submission" date="2023-08" db="EMBL/GenBank/DDBJ databases">
        <title>Whole-genome sequencing of halo(alkali)philic microorganisms from hypersaline lakes.</title>
        <authorList>
            <person name="Sorokin D.Y."/>
            <person name="Abbas B."/>
            <person name="Merkel A.Y."/>
        </authorList>
    </citation>
    <scope>NUCLEOTIDE SEQUENCE [LARGE SCALE GENOMIC DNA]</scope>
    <source>
        <strain evidence="2 3">AB-CW4</strain>
    </source>
</reference>
<dbReference type="EMBL" id="JAVDDT010000005">
    <property type="protein sequence ID" value="MDQ2070038.1"/>
    <property type="molecule type" value="Genomic_DNA"/>
</dbReference>
<name>A0ABU0W7M6_9GAMM</name>
<sequence>MKSVILLLALLWLAGCAQTGLSMHEHPGLVDDSRDKVANEYYRCQPGSGIPRFMPMGGVPEHLQVPHRGNCLR</sequence>
<organism evidence="2 3">
    <name type="scientific">Natronospira bacteriovora</name>
    <dbReference type="NCBI Taxonomy" id="3069753"/>
    <lineage>
        <taxon>Bacteria</taxon>
        <taxon>Pseudomonadati</taxon>
        <taxon>Pseudomonadota</taxon>
        <taxon>Gammaproteobacteria</taxon>
        <taxon>Natronospirales</taxon>
        <taxon>Natronospiraceae</taxon>
        <taxon>Natronospira</taxon>
    </lineage>
</organism>